<evidence type="ECO:0000313" key="3">
    <source>
        <dbReference type="Proteomes" id="UP001497453"/>
    </source>
</evidence>
<dbReference type="Pfam" id="PF20236">
    <property type="entry name" value="DUF6593"/>
    <property type="match status" value="1"/>
</dbReference>
<protein>
    <recommendedName>
        <fullName evidence="1">DUF6593 domain-containing protein</fullName>
    </recommendedName>
</protein>
<reference evidence="3" key="1">
    <citation type="submission" date="2024-04" db="EMBL/GenBank/DDBJ databases">
        <authorList>
            <person name="Shaw F."/>
            <person name="Minotto A."/>
        </authorList>
    </citation>
    <scope>NUCLEOTIDE SEQUENCE [LARGE SCALE GENOMIC DNA]</scope>
</reference>
<sequence>MVPQQPRTSLAFPMDSQVTLVGQAVTQRADDGYLILRFTRDDMNHTTICIDGERTRCYVVESNRTNSSTWIHYVDDWSVRSLVAHVERNNIKADQITIKDGKPMRLSKWLKKPGLSMFPVEMETEGRTYVWRKNVYNQLSMYANDDSSEPLSWFQKSSRRLSDGREDVMPAFLTITNEVQHLRDTLVIACLVLEHRIRMSAKSASIQRMGDGQGRTPAQALT</sequence>
<dbReference type="InterPro" id="IPR046528">
    <property type="entry name" value="DUF6593"/>
</dbReference>
<gene>
    <name evidence="2" type="ORF">GFSPODELE1_LOCUS4414</name>
</gene>
<dbReference type="Proteomes" id="UP001497453">
    <property type="component" value="Chromosome 3"/>
</dbReference>
<keyword evidence="3" id="KW-1185">Reference proteome</keyword>
<accession>A0ABP1D7V8</accession>
<organism evidence="2 3">
    <name type="scientific">Somion occarium</name>
    <dbReference type="NCBI Taxonomy" id="3059160"/>
    <lineage>
        <taxon>Eukaryota</taxon>
        <taxon>Fungi</taxon>
        <taxon>Dikarya</taxon>
        <taxon>Basidiomycota</taxon>
        <taxon>Agaricomycotina</taxon>
        <taxon>Agaricomycetes</taxon>
        <taxon>Polyporales</taxon>
        <taxon>Cerrenaceae</taxon>
        <taxon>Somion</taxon>
    </lineage>
</organism>
<name>A0ABP1D7V8_9APHY</name>
<proteinExistence type="predicted"/>
<feature type="domain" description="DUF6593" evidence="1">
    <location>
        <begin position="41"/>
        <end position="199"/>
    </location>
</feature>
<dbReference type="EMBL" id="OZ037946">
    <property type="protein sequence ID" value="CAL1703138.1"/>
    <property type="molecule type" value="Genomic_DNA"/>
</dbReference>
<evidence type="ECO:0000313" key="2">
    <source>
        <dbReference type="EMBL" id="CAL1703138.1"/>
    </source>
</evidence>
<evidence type="ECO:0000259" key="1">
    <source>
        <dbReference type="Pfam" id="PF20236"/>
    </source>
</evidence>